<protein>
    <submittedName>
        <fullName evidence="2">Uncharacterized protein</fullName>
    </submittedName>
</protein>
<name>A0ABN9W9Y0_9DINO</name>
<evidence type="ECO:0000313" key="3">
    <source>
        <dbReference type="Proteomes" id="UP001189429"/>
    </source>
</evidence>
<feature type="region of interest" description="Disordered" evidence="1">
    <location>
        <begin position="20"/>
        <end position="43"/>
    </location>
</feature>
<feature type="compositionally biased region" description="Basic and acidic residues" evidence="1">
    <location>
        <begin position="20"/>
        <end position="32"/>
    </location>
</feature>
<gene>
    <name evidence="2" type="ORF">PCOR1329_LOCUS64618</name>
</gene>
<proteinExistence type="predicted"/>
<evidence type="ECO:0000313" key="2">
    <source>
        <dbReference type="EMBL" id="CAK0881915.1"/>
    </source>
</evidence>
<dbReference type="Proteomes" id="UP001189429">
    <property type="component" value="Unassembled WGS sequence"/>
</dbReference>
<accession>A0ABN9W9Y0</accession>
<feature type="non-terminal residue" evidence="2">
    <location>
        <position position="175"/>
    </location>
</feature>
<organism evidence="2 3">
    <name type="scientific">Prorocentrum cordatum</name>
    <dbReference type="NCBI Taxonomy" id="2364126"/>
    <lineage>
        <taxon>Eukaryota</taxon>
        <taxon>Sar</taxon>
        <taxon>Alveolata</taxon>
        <taxon>Dinophyceae</taxon>
        <taxon>Prorocentrales</taxon>
        <taxon>Prorocentraceae</taxon>
        <taxon>Prorocentrum</taxon>
    </lineage>
</organism>
<sequence>MAQGSTRKGVFFEDRGASITGDDAHLENDPHRPPHMQGSQMSRTPARLKTNCFKLTMLPSGSIYQLVYQLKPAATSVREERWVLQQIWEQLQQRLKGTFVVHFPGGYLFTPKPLDAEFSLEAPASDARGYPKRTVSVRQEKVLQPDMINHGACGPAQVVLQHVAKKLADGMMYQK</sequence>
<dbReference type="EMBL" id="CAUYUJ010018247">
    <property type="protein sequence ID" value="CAK0881915.1"/>
    <property type="molecule type" value="Genomic_DNA"/>
</dbReference>
<keyword evidence="3" id="KW-1185">Reference proteome</keyword>
<comment type="caution">
    <text evidence="2">The sequence shown here is derived from an EMBL/GenBank/DDBJ whole genome shotgun (WGS) entry which is preliminary data.</text>
</comment>
<evidence type="ECO:0000256" key="1">
    <source>
        <dbReference type="SAM" id="MobiDB-lite"/>
    </source>
</evidence>
<reference evidence="2" key="1">
    <citation type="submission" date="2023-10" db="EMBL/GenBank/DDBJ databases">
        <authorList>
            <person name="Chen Y."/>
            <person name="Shah S."/>
            <person name="Dougan E. K."/>
            <person name="Thang M."/>
            <person name="Chan C."/>
        </authorList>
    </citation>
    <scope>NUCLEOTIDE SEQUENCE [LARGE SCALE GENOMIC DNA]</scope>
</reference>